<comment type="caution">
    <text evidence="4">The sequence shown here is derived from an EMBL/GenBank/DDBJ whole genome shotgun (WGS) entry which is preliminary data.</text>
</comment>
<dbReference type="InterPro" id="IPR029035">
    <property type="entry name" value="DHS-like_NAD/FAD-binding_dom"/>
</dbReference>
<proteinExistence type="predicted"/>
<dbReference type="PROSITE" id="PS50305">
    <property type="entry name" value="SIRTUIN"/>
    <property type="match status" value="1"/>
</dbReference>
<reference evidence="4" key="1">
    <citation type="journal article" date="2021" name="mSystems">
        <title>Bacteria and Archaea Synergistically Convert Glycine Betaine to Biogenic Methane in the Formosa Cold Seep of the South China Sea.</title>
        <authorList>
            <person name="Li L."/>
            <person name="Zhang W."/>
            <person name="Zhang S."/>
            <person name="Song L."/>
            <person name="Sun Q."/>
            <person name="Zhang H."/>
            <person name="Xiang H."/>
            <person name="Dong X."/>
        </authorList>
    </citation>
    <scope>NUCLEOTIDE SEQUENCE</scope>
    <source>
        <strain evidence="4">ZWT</strain>
    </source>
</reference>
<keyword evidence="2" id="KW-0479">Metal-binding</keyword>
<dbReference type="SUPFAM" id="SSF52467">
    <property type="entry name" value="DHS-like NAD/FAD-binding domain"/>
    <property type="match status" value="1"/>
</dbReference>
<comment type="caution">
    <text evidence="2">Lacks conserved residue(s) required for the propagation of feature annotation.</text>
</comment>
<feature type="binding site" evidence="2">
    <location>
        <position position="181"/>
    </location>
    <ligand>
        <name>Zn(2+)</name>
        <dbReference type="ChEBI" id="CHEBI:29105"/>
    </ligand>
</feature>
<evidence type="ECO:0000259" key="3">
    <source>
        <dbReference type="PROSITE" id="PS50305"/>
    </source>
</evidence>
<dbReference type="AlphaFoldDB" id="A0A9J6P0H8"/>
<gene>
    <name evidence="4" type="ORF">KDK92_06525</name>
</gene>
<organism evidence="4 5">
    <name type="scientific">Oceanirhabdus seepicola</name>
    <dbReference type="NCBI Taxonomy" id="2828781"/>
    <lineage>
        <taxon>Bacteria</taxon>
        <taxon>Bacillati</taxon>
        <taxon>Bacillota</taxon>
        <taxon>Clostridia</taxon>
        <taxon>Eubacteriales</taxon>
        <taxon>Clostridiaceae</taxon>
        <taxon>Oceanirhabdus</taxon>
    </lineage>
</organism>
<name>A0A9J6P0H8_9CLOT</name>
<feature type="binding site" evidence="2">
    <location>
        <position position="184"/>
    </location>
    <ligand>
        <name>Zn(2+)</name>
        <dbReference type="ChEBI" id="CHEBI:29105"/>
    </ligand>
</feature>
<dbReference type="Gene3D" id="3.40.50.1220">
    <property type="entry name" value="TPP-binding domain"/>
    <property type="match status" value="1"/>
</dbReference>
<evidence type="ECO:0000256" key="1">
    <source>
        <dbReference type="ARBA" id="ARBA00023027"/>
    </source>
</evidence>
<protein>
    <submittedName>
        <fullName evidence="4">NAD-dependent protein deacetylase, SIR2 family</fullName>
    </submittedName>
</protein>
<dbReference type="InterPro" id="IPR026590">
    <property type="entry name" value="Ssirtuin_cat_dom"/>
</dbReference>
<evidence type="ECO:0000313" key="5">
    <source>
        <dbReference type="Proteomes" id="UP001056429"/>
    </source>
</evidence>
<keyword evidence="2" id="KW-0862">Zinc</keyword>
<sequence length="288" mass="33454">MFTRLYLKNLKKVKEIIDEADYVLIGAGSGLSAAGGLDYSNKDVFKENYSPFIKKGYKTIWDGLVDNWTVTQENKKSYWAYWANHINNIYYKANYTKPYEDLYELIKDKNYFIVTTNCDGQFYKGNFDEKKIFAPQGSYGYFQCEKPCSEDVYNNEAMIDKMLSSFDEDKLIIGEEDVPICPRCGRLLRPNLRVDDTFVDKPHLANIDDYYEFVESAKNHKIVLLELGVGFNTPGIIRFPFEKMTKYLNETTLVRFNTTEHGVRKGIEDKTILIDHDIKESLEALVKI</sequence>
<accession>A0A9J6P0H8</accession>
<evidence type="ECO:0000313" key="4">
    <source>
        <dbReference type="EMBL" id="MCM1989389.1"/>
    </source>
</evidence>
<dbReference type="Proteomes" id="UP001056429">
    <property type="component" value="Unassembled WGS sequence"/>
</dbReference>
<feature type="binding site" evidence="2">
    <location>
        <position position="148"/>
    </location>
    <ligand>
        <name>Zn(2+)</name>
        <dbReference type="ChEBI" id="CHEBI:29105"/>
    </ligand>
</feature>
<dbReference type="EMBL" id="JAGSOJ010000001">
    <property type="protein sequence ID" value="MCM1989389.1"/>
    <property type="molecule type" value="Genomic_DNA"/>
</dbReference>
<dbReference type="RefSeq" id="WP_250858385.1">
    <property type="nucleotide sequence ID" value="NZ_JAGSOJ010000001.1"/>
</dbReference>
<keyword evidence="5" id="KW-1185">Reference proteome</keyword>
<dbReference type="GO" id="GO:0046872">
    <property type="term" value="F:metal ion binding"/>
    <property type="evidence" value="ECO:0007669"/>
    <property type="project" value="UniProtKB-KW"/>
</dbReference>
<feature type="binding site" evidence="2">
    <location>
        <position position="144"/>
    </location>
    <ligand>
        <name>Zn(2+)</name>
        <dbReference type="ChEBI" id="CHEBI:29105"/>
    </ligand>
</feature>
<reference evidence="4" key="2">
    <citation type="submission" date="2021-04" db="EMBL/GenBank/DDBJ databases">
        <authorList>
            <person name="Dong X."/>
        </authorList>
    </citation>
    <scope>NUCLEOTIDE SEQUENCE</scope>
    <source>
        <strain evidence="4">ZWT</strain>
    </source>
</reference>
<evidence type="ECO:0000256" key="2">
    <source>
        <dbReference type="PROSITE-ProRule" id="PRU00236"/>
    </source>
</evidence>
<feature type="domain" description="Deacetylase sirtuin-type" evidence="3">
    <location>
        <begin position="3"/>
        <end position="288"/>
    </location>
</feature>
<keyword evidence="1" id="KW-0520">NAD</keyword>